<accession>A0A0F9S5Q9</accession>
<dbReference type="PANTHER" id="PTHR46656">
    <property type="entry name" value="PUTATIVE-RELATED"/>
    <property type="match status" value="1"/>
</dbReference>
<sequence length="339" mass="39844">MKLWLRIKNLEFSSWFIVWRELLKSFEQIPEVEVWKQGPRSFPHPDTKDWIEMWWGDPEFWEWSQYEVKLRIGLCLSEHQSFFTDNPSTMIQNINQCDFLLCPSYAAMQAYLEAPIEIPIYLMPFGVDEAEFRYYSRDFEEDTFKFLHLGVTQFRKGSWLIIDAWLKAFKKEEPVSLTIATSKNTPMFSQLQKEFGEHPQITFTKRKVASSTEHYYQHHVLISPHLAEGFALCIPEAMATGMPCIVSRCSAPREYFQKEFGWWIEMSELYSPVNQCKSGISGLWRLPDADSLAEKMRYAYEHRRECLEKGQVASDFVLANLTWAHSANKALEIIKGQLK</sequence>
<dbReference type="Pfam" id="PF13692">
    <property type="entry name" value="Glyco_trans_1_4"/>
    <property type="match status" value="1"/>
</dbReference>
<dbReference type="CDD" id="cd03801">
    <property type="entry name" value="GT4_PimA-like"/>
    <property type="match status" value="1"/>
</dbReference>
<reference evidence="1" key="1">
    <citation type="journal article" date="2015" name="Nature">
        <title>Complex archaea that bridge the gap between prokaryotes and eukaryotes.</title>
        <authorList>
            <person name="Spang A."/>
            <person name="Saw J.H."/>
            <person name="Jorgensen S.L."/>
            <person name="Zaremba-Niedzwiedzka K."/>
            <person name="Martijn J."/>
            <person name="Lind A.E."/>
            <person name="van Eijk R."/>
            <person name="Schleper C."/>
            <person name="Guy L."/>
            <person name="Ettema T.J."/>
        </authorList>
    </citation>
    <scope>NUCLEOTIDE SEQUENCE</scope>
</reference>
<gene>
    <name evidence="1" type="ORF">LCGC14_0511950</name>
</gene>
<name>A0A0F9S5Q9_9ZZZZ</name>
<proteinExistence type="predicted"/>
<evidence type="ECO:0000313" key="1">
    <source>
        <dbReference type="EMBL" id="KKN62399.1"/>
    </source>
</evidence>
<protein>
    <recommendedName>
        <fullName evidence="2">Glycosyl transferase family 1 domain-containing protein</fullName>
    </recommendedName>
</protein>
<comment type="caution">
    <text evidence="1">The sequence shown here is derived from an EMBL/GenBank/DDBJ whole genome shotgun (WGS) entry which is preliminary data.</text>
</comment>
<dbReference type="AlphaFoldDB" id="A0A0F9S5Q9"/>
<dbReference type="SUPFAM" id="SSF53756">
    <property type="entry name" value="UDP-Glycosyltransferase/glycogen phosphorylase"/>
    <property type="match status" value="1"/>
</dbReference>
<organism evidence="1">
    <name type="scientific">marine sediment metagenome</name>
    <dbReference type="NCBI Taxonomy" id="412755"/>
    <lineage>
        <taxon>unclassified sequences</taxon>
        <taxon>metagenomes</taxon>
        <taxon>ecological metagenomes</taxon>
    </lineage>
</organism>
<dbReference type="EMBL" id="LAZR01000625">
    <property type="protein sequence ID" value="KKN62399.1"/>
    <property type="molecule type" value="Genomic_DNA"/>
</dbReference>
<dbReference type="PANTHER" id="PTHR46656:SF3">
    <property type="entry name" value="PUTATIVE-RELATED"/>
    <property type="match status" value="1"/>
</dbReference>
<dbReference type="Gene3D" id="3.40.50.2000">
    <property type="entry name" value="Glycogen Phosphorylase B"/>
    <property type="match status" value="1"/>
</dbReference>
<evidence type="ECO:0008006" key="2">
    <source>
        <dbReference type="Google" id="ProtNLM"/>
    </source>
</evidence>